<dbReference type="InterPro" id="IPR045231">
    <property type="entry name" value="Yip1/4-like"/>
</dbReference>
<dbReference type="GO" id="GO:0016020">
    <property type="term" value="C:membrane"/>
    <property type="evidence" value="ECO:0007669"/>
    <property type="project" value="UniProtKB-SubCell"/>
</dbReference>
<dbReference type="AlphaFoldDB" id="A0A6C1E8K6"/>
<evidence type="ECO:0000313" key="8">
    <source>
        <dbReference type="Proteomes" id="UP000501346"/>
    </source>
</evidence>
<feature type="transmembrane region" description="Helical" evidence="6">
    <location>
        <begin position="146"/>
        <end position="170"/>
    </location>
</feature>
<keyword evidence="3 6" id="KW-0812">Transmembrane</keyword>
<evidence type="ECO:0000256" key="4">
    <source>
        <dbReference type="ARBA" id="ARBA00022989"/>
    </source>
</evidence>
<gene>
    <name evidence="7" type="primary">YIP4</name>
    <name evidence="7" type="ORF">GRS66_007442</name>
</gene>
<reference evidence="7 8" key="1">
    <citation type="journal article" date="2019" name="BMC Genomics">
        <title>Chromosome level assembly and comparative genome analysis confirm lager-brewing yeasts originated from a single hybridization.</title>
        <authorList>
            <person name="Salazar A.N."/>
            <person name="Gorter de Vries A.R."/>
            <person name="van den Broek M."/>
            <person name="Brouwers N."/>
            <person name="de la Torre Cortes P."/>
            <person name="Kuijpers N.G.A."/>
            <person name="Daran J.G."/>
            <person name="Abeel T."/>
        </authorList>
    </citation>
    <scope>NUCLEOTIDE SEQUENCE [LARGE SCALE GENOMIC DNA]</scope>
    <source>
        <strain evidence="7 8">CBS 1483</strain>
    </source>
</reference>
<name>A0A6C1E8K6_SACPS</name>
<accession>A0A6C1E8K6</accession>
<evidence type="ECO:0000256" key="1">
    <source>
        <dbReference type="ARBA" id="ARBA00004141"/>
    </source>
</evidence>
<keyword evidence="8" id="KW-1185">Reference proteome</keyword>
<comment type="subcellular location">
    <subcellularLocation>
        <location evidence="1">Membrane</location>
        <topology evidence="1">Multi-pass membrane protein</topology>
    </subcellularLocation>
</comment>
<keyword evidence="4 6" id="KW-1133">Transmembrane helix</keyword>
<dbReference type="PANTHER" id="PTHR21236">
    <property type="entry name" value="GOLGI MEMBRANE PROTEIN YIP1"/>
    <property type="match status" value="1"/>
</dbReference>
<sequence>MSYGREDTTIEPDFIEPDAPLAASGGVADNIGGTMQNSGSRGTLDETVLQTLKRDVVEINSRLKQVVYPHFPSFFSPSDDGIGAADNDISANCDLWAPLAFIILYSLFVSHARSLFSSLFVSSWFILLVMALHLRLTKPHQRVSLISYISISGYCLFPQVLNALVSQILLPLAYHIGKQNRWIVRVLSLMKLVVMALCLMWSVAAVSWVTKSKTIIEIYPLALCLFGMAWLSTIL</sequence>
<comment type="similarity">
    <text evidence="2">Belongs to the YIP1 family.</text>
</comment>
<proteinExistence type="inferred from homology"/>
<feature type="transmembrane region" description="Helical" evidence="6">
    <location>
        <begin position="182"/>
        <end position="209"/>
    </location>
</feature>
<evidence type="ECO:0000256" key="6">
    <source>
        <dbReference type="SAM" id="Phobius"/>
    </source>
</evidence>
<keyword evidence="5 6" id="KW-0472">Membrane</keyword>
<evidence type="ECO:0000256" key="5">
    <source>
        <dbReference type="ARBA" id="ARBA00023136"/>
    </source>
</evidence>
<evidence type="ECO:0000256" key="2">
    <source>
        <dbReference type="ARBA" id="ARBA00010596"/>
    </source>
</evidence>
<protein>
    <submittedName>
        <fullName evidence="7">Ypt-interacting protein</fullName>
    </submittedName>
</protein>
<dbReference type="EMBL" id="CP049004">
    <property type="protein sequence ID" value="QID84904.1"/>
    <property type="molecule type" value="Genomic_DNA"/>
</dbReference>
<feature type="transmembrane region" description="Helical" evidence="6">
    <location>
        <begin position="115"/>
        <end position="134"/>
    </location>
</feature>
<dbReference type="PANTHER" id="PTHR21236:SF1">
    <property type="entry name" value="PROTEIN YIPF6"/>
    <property type="match status" value="1"/>
</dbReference>
<evidence type="ECO:0000256" key="3">
    <source>
        <dbReference type="ARBA" id="ARBA00022692"/>
    </source>
</evidence>
<dbReference type="GO" id="GO:0005802">
    <property type="term" value="C:trans-Golgi network"/>
    <property type="evidence" value="ECO:0007669"/>
    <property type="project" value="TreeGrafter"/>
</dbReference>
<dbReference type="OrthoDB" id="411251at2759"/>
<organism evidence="7 8">
    <name type="scientific">Saccharomyces pastorianus</name>
    <name type="common">Lager yeast</name>
    <name type="synonym">Saccharomyces cerevisiae x Saccharomyces eubayanus</name>
    <dbReference type="NCBI Taxonomy" id="27292"/>
    <lineage>
        <taxon>Eukaryota</taxon>
        <taxon>Fungi</taxon>
        <taxon>Dikarya</taxon>
        <taxon>Ascomycota</taxon>
        <taxon>Saccharomycotina</taxon>
        <taxon>Saccharomycetes</taxon>
        <taxon>Saccharomycetales</taxon>
        <taxon>Saccharomycetaceae</taxon>
        <taxon>Saccharomyces</taxon>
    </lineage>
</organism>
<evidence type="ECO:0000313" key="7">
    <source>
        <dbReference type="EMBL" id="QID84904.1"/>
    </source>
</evidence>
<dbReference type="Proteomes" id="UP000501346">
    <property type="component" value="Chromosome SeVII-ScVII"/>
</dbReference>
<feature type="transmembrane region" description="Helical" evidence="6">
    <location>
        <begin position="215"/>
        <end position="234"/>
    </location>
</feature>
<dbReference type="GO" id="GO:0006888">
    <property type="term" value="P:endoplasmic reticulum to Golgi vesicle-mediated transport"/>
    <property type="evidence" value="ECO:0007669"/>
    <property type="project" value="InterPro"/>
</dbReference>